<keyword evidence="2" id="KW-1185">Reference proteome</keyword>
<gene>
    <name evidence="1" type="ORF">P153DRAFT_168991</name>
</gene>
<proteinExistence type="predicted"/>
<organism evidence="1 2">
    <name type="scientific">Dothidotthia symphoricarpi CBS 119687</name>
    <dbReference type="NCBI Taxonomy" id="1392245"/>
    <lineage>
        <taxon>Eukaryota</taxon>
        <taxon>Fungi</taxon>
        <taxon>Dikarya</taxon>
        <taxon>Ascomycota</taxon>
        <taxon>Pezizomycotina</taxon>
        <taxon>Dothideomycetes</taxon>
        <taxon>Pleosporomycetidae</taxon>
        <taxon>Pleosporales</taxon>
        <taxon>Dothidotthiaceae</taxon>
        <taxon>Dothidotthia</taxon>
    </lineage>
</organism>
<dbReference type="AlphaFoldDB" id="A0A6A6AN82"/>
<accession>A0A6A6AN82</accession>
<evidence type="ECO:0000313" key="1">
    <source>
        <dbReference type="EMBL" id="KAF2132643.1"/>
    </source>
</evidence>
<dbReference type="GeneID" id="54402728"/>
<name>A0A6A6AN82_9PLEO</name>
<reference evidence="1" key="1">
    <citation type="journal article" date="2020" name="Stud. Mycol.">
        <title>101 Dothideomycetes genomes: a test case for predicting lifestyles and emergence of pathogens.</title>
        <authorList>
            <person name="Haridas S."/>
            <person name="Albert R."/>
            <person name="Binder M."/>
            <person name="Bloem J."/>
            <person name="Labutti K."/>
            <person name="Salamov A."/>
            <person name="Andreopoulos B."/>
            <person name="Baker S."/>
            <person name="Barry K."/>
            <person name="Bills G."/>
            <person name="Bluhm B."/>
            <person name="Cannon C."/>
            <person name="Castanera R."/>
            <person name="Culley D."/>
            <person name="Daum C."/>
            <person name="Ezra D."/>
            <person name="Gonzalez J."/>
            <person name="Henrissat B."/>
            <person name="Kuo A."/>
            <person name="Liang C."/>
            <person name="Lipzen A."/>
            <person name="Lutzoni F."/>
            <person name="Magnuson J."/>
            <person name="Mondo S."/>
            <person name="Nolan M."/>
            <person name="Ohm R."/>
            <person name="Pangilinan J."/>
            <person name="Park H.-J."/>
            <person name="Ramirez L."/>
            <person name="Alfaro M."/>
            <person name="Sun H."/>
            <person name="Tritt A."/>
            <person name="Yoshinaga Y."/>
            <person name="Zwiers L.-H."/>
            <person name="Turgeon B."/>
            <person name="Goodwin S."/>
            <person name="Spatafora J."/>
            <person name="Crous P."/>
            <person name="Grigoriev I."/>
        </authorList>
    </citation>
    <scope>NUCLEOTIDE SEQUENCE</scope>
    <source>
        <strain evidence="1">CBS 119687</strain>
    </source>
</reference>
<protein>
    <submittedName>
        <fullName evidence="1">Uncharacterized protein</fullName>
    </submittedName>
</protein>
<dbReference type="RefSeq" id="XP_033527030.1">
    <property type="nucleotide sequence ID" value="XM_033662296.1"/>
</dbReference>
<dbReference type="EMBL" id="ML977500">
    <property type="protein sequence ID" value="KAF2132643.1"/>
    <property type="molecule type" value="Genomic_DNA"/>
</dbReference>
<dbReference type="Proteomes" id="UP000799771">
    <property type="component" value="Unassembled WGS sequence"/>
</dbReference>
<sequence>MFARAFSIRHPSRALCHARMLFHLYRVNRPSFSAQPSSAPVHARSGRPYQMPLAAAKPLGEIHEVSIERFPTCGRLEAGAPISLSVGRSLAPVDQVHDF</sequence>
<evidence type="ECO:0000313" key="2">
    <source>
        <dbReference type="Proteomes" id="UP000799771"/>
    </source>
</evidence>